<feature type="domain" description="Glycosyltransferase subfamily 4-like N-terminal" evidence="3">
    <location>
        <begin position="15"/>
        <end position="182"/>
    </location>
</feature>
<evidence type="ECO:0000313" key="4">
    <source>
        <dbReference type="EMBL" id="TWJ00641.1"/>
    </source>
</evidence>
<evidence type="ECO:0000313" key="5">
    <source>
        <dbReference type="Proteomes" id="UP000317010"/>
    </source>
</evidence>
<dbReference type="AlphaFoldDB" id="A0A562U672"/>
<reference evidence="4 5" key="1">
    <citation type="submission" date="2019-07" db="EMBL/GenBank/DDBJ databases">
        <title>Genomic Encyclopedia of Archaeal and Bacterial Type Strains, Phase II (KMG-II): from individual species to whole genera.</title>
        <authorList>
            <person name="Goeker M."/>
        </authorList>
    </citation>
    <scope>NUCLEOTIDE SEQUENCE [LARGE SCALE GENOMIC DNA]</scope>
    <source>
        <strain evidence="4 5">ATCC BAA-1854</strain>
    </source>
</reference>
<proteinExistence type="predicted"/>
<dbReference type="GO" id="GO:0016757">
    <property type="term" value="F:glycosyltransferase activity"/>
    <property type="evidence" value="ECO:0007669"/>
    <property type="project" value="InterPro"/>
</dbReference>
<name>A0A562U672_9SPHI</name>
<evidence type="ECO:0000259" key="3">
    <source>
        <dbReference type="Pfam" id="PF13439"/>
    </source>
</evidence>
<dbReference type="GO" id="GO:0009103">
    <property type="term" value="P:lipopolysaccharide biosynthetic process"/>
    <property type="evidence" value="ECO:0007669"/>
    <property type="project" value="TreeGrafter"/>
</dbReference>
<protein>
    <submittedName>
        <fullName evidence="4">Glycosyltransferase involved in cell wall biosynthesis</fullName>
    </submittedName>
</protein>
<dbReference type="RefSeq" id="WP_144911938.1">
    <property type="nucleotide sequence ID" value="NZ_VLLI01000005.1"/>
</dbReference>
<sequence length="378" mass="43228">MKVYFDNQIFLIQRVGGVSRYFYNLKKALIENKLCKVDNWAFIYRNYYLGKGNGAIFLRPLGLKKIDKLAGSSTALRYMGKINELIAFHRLRNSDRDLIHVTADDSEYLKGANLKKPIVATVHDLIAELYPSDFPDIKNWLKQRKNTFKRADHLICISESTKRDLKDIYGISEDKISMVYHGPPDYMVEGEKFNLLNSKTEQPQRYLLYIGDRKTPYKNFWKMIENLVPILDGNDELKLLCVGSPFTQLEQDGLNKFGLRNAVKSVQALDQELFSIYQNAACLILPSVYEGFGFPLLEAMKAGCPILASSSSSLPEVGGNGALYFDPASFNNFTHQLKMILSNGELKKELLKHQPKVLERFSWKITAEQTYKVYSNLS</sequence>
<dbReference type="InterPro" id="IPR028098">
    <property type="entry name" value="Glyco_trans_4-like_N"/>
</dbReference>
<dbReference type="EMBL" id="VLLI01000005">
    <property type="protein sequence ID" value="TWJ00641.1"/>
    <property type="molecule type" value="Genomic_DNA"/>
</dbReference>
<dbReference type="PANTHER" id="PTHR46401:SF2">
    <property type="entry name" value="GLYCOSYLTRANSFERASE WBBK-RELATED"/>
    <property type="match status" value="1"/>
</dbReference>
<comment type="caution">
    <text evidence="4">The sequence shown here is derived from an EMBL/GenBank/DDBJ whole genome shotgun (WGS) entry which is preliminary data.</text>
</comment>
<dbReference type="InterPro" id="IPR001296">
    <property type="entry name" value="Glyco_trans_1"/>
</dbReference>
<organism evidence="4 5">
    <name type="scientific">Mucilaginibacter frigoritolerans</name>
    <dbReference type="NCBI Taxonomy" id="652788"/>
    <lineage>
        <taxon>Bacteria</taxon>
        <taxon>Pseudomonadati</taxon>
        <taxon>Bacteroidota</taxon>
        <taxon>Sphingobacteriia</taxon>
        <taxon>Sphingobacteriales</taxon>
        <taxon>Sphingobacteriaceae</taxon>
        <taxon>Mucilaginibacter</taxon>
    </lineage>
</organism>
<evidence type="ECO:0000259" key="2">
    <source>
        <dbReference type="Pfam" id="PF00534"/>
    </source>
</evidence>
<dbReference type="Gene3D" id="3.40.50.2000">
    <property type="entry name" value="Glycogen Phosphorylase B"/>
    <property type="match status" value="2"/>
</dbReference>
<keyword evidence="1 4" id="KW-0808">Transferase</keyword>
<gene>
    <name evidence="4" type="ORF">JN11_01897</name>
</gene>
<dbReference type="SUPFAM" id="SSF53756">
    <property type="entry name" value="UDP-Glycosyltransferase/glycogen phosphorylase"/>
    <property type="match status" value="1"/>
</dbReference>
<evidence type="ECO:0000256" key="1">
    <source>
        <dbReference type="ARBA" id="ARBA00022679"/>
    </source>
</evidence>
<dbReference type="Pfam" id="PF00534">
    <property type="entry name" value="Glycos_transf_1"/>
    <property type="match status" value="1"/>
</dbReference>
<dbReference type="OrthoDB" id="9801609at2"/>
<dbReference type="Pfam" id="PF13439">
    <property type="entry name" value="Glyco_transf_4"/>
    <property type="match status" value="1"/>
</dbReference>
<dbReference type="CDD" id="cd03809">
    <property type="entry name" value="GT4_MtfB-like"/>
    <property type="match status" value="1"/>
</dbReference>
<dbReference type="PANTHER" id="PTHR46401">
    <property type="entry name" value="GLYCOSYLTRANSFERASE WBBK-RELATED"/>
    <property type="match status" value="1"/>
</dbReference>
<keyword evidence="5" id="KW-1185">Reference proteome</keyword>
<feature type="domain" description="Glycosyl transferase family 1" evidence="2">
    <location>
        <begin position="202"/>
        <end position="350"/>
    </location>
</feature>
<dbReference type="Proteomes" id="UP000317010">
    <property type="component" value="Unassembled WGS sequence"/>
</dbReference>
<accession>A0A562U672</accession>